<evidence type="ECO:0000256" key="1">
    <source>
        <dbReference type="SAM" id="MobiDB-lite"/>
    </source>
</evidence>
<dbReference type="EMBL" id="CAAALY010054437">
    <property type="protein sequence ID" value="VEL22048.1"/>
    <property type="molecule type" value="Genomic_DNA"/>
</dbReference>
<gene>
    <name evidence="2" type="ORF">PXEA_LOCUS15488</name>
</gene>
<feature type="compositionally biased region" description="Low complexity" evidence="1">
    <location>
        <begin position="138"/>
        <end position="167"/>
    </location>
</feature>
<reference evidence="2" key="1">
    <citation type="submission" date="2018-11" db="EMBL/GenBank/DDBJ databases">
        <authorList>
            <consortium name="Pathogen Informatics"/>
        </authorList>
    </citation>
    <scope>NUCLEOTIDE SEQUENCE</scope>
</reference>
<dbReference type="AlphaFoldDB" id="A0A448WWR7"/>
<feature type="region of interest" description="Disordered" evidence="1">
    <location>
        <begin position="138"/>
        <end position="172"/>
    </location>
</feature>
<keyword evidence="3" id="KW-1185">Reference proteome</keyword>
<evidence type="ECO:0000313" key="3">
    <source>
        <dbReference type="Proteomes" id="UP000784294"/>
    </source>
</evidence>
<organism evidence="2 3">
    <name type="scientific">Protopolystoma xenopodis</name>
    <dbReference type="NCBI Taxonomy" id="117903"/>
    <lineage>
        <taxon>Eukaryota</taxon>
        <taxon>Metazoa</taxon>
        <taxon>Spiralia</taxon>
        <taxon>Lophotrochozoa</taxon>
        <taxon>Platyhelminthes</taxon>
        <taxon>Monogenea</taxon>
        <taxon>Polyopisthocotylea</taxon>
        <taxon>Polystomatidea</taxon>
        <taxon>Polystomatidae</taxon>
        <taxon>Protopolystoma</taxon>
    </lineage>
</organism>
<evidence type="ECO:0000313" key="2">
    <source>
        <dbReference type="EMBL" id="VEL22048.1"/>
    </source>
</evidence>
<name>A0A448WWR7_9PLAT</name>
<proteinExistence type="predicted"/>
<feature type="region of interest" description="Disordered" evidence="1">
    <location>
        <begin position="66"/>
        <end position="91"/>
    </location>
</feature>
<sequence length="218" mass="22388">MIASSGRRLGLWANGAILAAGGSQRRATYRALVSAVERVRVEPGHRPRRARPSVDQRVPARRCRGRMGGKVAPEAVGRHESRPHVLVGPGPSPADGVAGGTGARLRLGLGLGLGLDGSSPGETGGARAECAQTQQRVAGQRGAARQAGSGSRRAEGASAAAGHAASSTHQTRETVASLAKVGLGPTGLEGKGGGKWQRVGYRHRLGTTGWHTITVKRC</sequence>
<protein>
    <submittedName>
        <fullName evidence="2">Uncharacterized protein</fullName>
    </submittedName>
</protein>
<accession>A0A448WWR7</accession>
<dbReference type="Proteomes" id="UP000784294">
    <property type="component" value="Unassembled WGS sequence"/>
</dbReference>
<comment type="caution">
    <text evidence="2">The sequence shown here is derived from an EMBL/GenBank/DDBJ whole genome shotgun (WGS) entry which is preliminary data.</text>
</comment>